<protein>
    <submittedName>
        <fullName evidence="1">Uncharacterized protein</fullName>
    </submittedName>
</protein>
<organism evidence="1">
    <name type="scientific">Cuerna arida</name>
    <dbReference type="NCBI Taxonomy" id="1464854"/>
    <lineage>
        <taxon>Eukaryota</taxon>
        <taxon>Metazoa</taxon>
        <taxon>Ecdysozoa</taxon>
        <taxon>Arthropoda</taxon>
        <taxon>Hexapoda</taxon>
        <taxon>Insecta</taxon>
        <taxon>Pterygota</taxon>
        <taxon>Neoptera</taxon>
        <taxon>Paraneoptera</taxon>
        <taxon>Hemiptera</taxon>
        <taxon>Auchenorrhyncha</taxon>
        <taxon>Membracoidea</taxon>
        <taxon>Cicadellidae</taxon>
        <taxon>Cicadellinae</taxon>
        <taxon>Proconiini</taxon>
        <taxon>Cuerna</taxon>
    </lineage>
</organism>
<gene>
    <name evidence="1" type="ORF">g.8022</name>
</gene>
<reference evidence="1" key="1">
    <citation type="submission" date="2015-11" db="EMBL/GenBank/DDBJ databases">
        <title>De novo transcriptome assembly of four potential Pierce s Disease insect vectors from Arizona vineyards.</title>
        <authorList>
            <person name="Tassone E.E."/>
        </authorList>
    </citation>
    <scope>NUCLEOTIDE SEQUENCE</scope>
</reference>
<proteinExistence type="predicted"/>
<sequence>IQVIFGSRRQVSGFPVFQAVEATSHLGITINNALKWWDHTGTLCMKLCNAVYAFKRTQAVSTPEAVLTAYHSLFESNITYGIMVLGASSQSNLERVLILQKKNNNKDTALAGIPPKFIGYP</sequence>
<accession>A0A1B6GGB5</accession>
<name>A0A1B6GGB5_9HEMI</name>
<dbReference type="EMBL" id="GECZ01008287">
    <property type="protein sequence ID" value="JAS61482.1"/>
    <property type="molecule type" value="Transcribed_RNA"/>
</dbReference>
<dbReference type="AlphaFoldDB" id="A0A1B6GGB5"/>
<feature type="non-terminal residue" evidence="1">
    <location>
        <position position="1"/>
    </location>
</feature>
<evidence type="ECO:0000313" key="1">
    <source>
        <dbReference type="EMBL" id="JAS61482.1"/>
    </source>
</evidence>